<evidence type="ECO:0000313" key="9">
    <source>
        <dbReference type="EMBL" id="RIE00957.1"/>
    </source>
</evidence>
<dbReference type="PROSITE" id="PS50885">
    <property type="entry name" value="HAMP"/>
    <property type="match status" value="1"/>
</dbReference>
<dbReference type="AlphaFoldDB" id="A0A398CM64"/>
<keyword evidence="10" id="KW-1185">Reference proteome</keyword>
<keyword evidence="2" id="KW-1003">Cell membrane</keyword>
<dbReference type="Pfam" id="PF00672">
    <property type="entry name" value="HAMP"/>
    <property type="match status" value="1"/>
</dbReference>
<evidence type="ECO:0000313" key="10">
    <source>
        <dbReference type="Proteomes" id="UP000266340"/>
    </source>
</evidence>
<feature type="domain" description="HAMP" evidence="8">
    <location>
        <begin position="221"/>
        <end position="274"/>
    </location>
</feature>
<dbReference type="SMART" id="SM00304">
    <property type="entry name" value="HAMP"/>
    <property type="match status" value="1"/>
</dbReference>
<evidence type="ECO:0000256" key="3">
    <source>
        <dbReference type="ARBA" id="ARBA00023136"/>
    </source>
</evidence>
<dbReference type="Proteomes" id="UP000266340">
    <property type="component" value="Unassembled WGS sequence"/>
</dbReference>
<dbReference type="InterPro" id="IPR004090">
    <property type="entry name" value="Chemotax_Me-accpt_rcpt"/>
</dbReference>
<evidence type="ECO:0000259" key="7">
    <source>
        <dbReference type="PROSITE" id="PS50111"/>
    </source>
</evidence>
<evidence type="ECO:0000256" key="5">
    <source>
        <dbReference type="ARBA" id="ARBA00029447"/>
    </source>
</evidence>
<dbReference type="Gene3D" id="6.10.340.10">
    <property type="match status" value="1"/>
</dbReference>
<dbReference type="SUPFAM" id="SSF58104">
    <property type="entry name" value="Methyl-accepting chemotaxis protein (MCP) signaling domain"/>
    <property type="match status" value="1"/>
</dbReference>
<comment type="caution">
    <text evidence="9">The sequence shown here is derived from an EMBL/GenBank/DDBJ whole genome shotgun (WGS) entry which is preliminary data.</text>
</comment>
<dbReference type="OrthoDB" id="9760371at2"/>
<dbReference type="InterPro" id="IPR003660">
    <property type="entry name" value="HAMP_dom"/>
</dbReference>
<dbReference type="RefSeq" id="WP_119152017.1">
    <property type="nucleotide sequence ID" value="NZ_JBHSOV010000021.1"/>
</dbReference>
<dbReference type="SMART" id="SM00283">
    <property type="entry name" value="MA"/>
    <property type="match status" value="1"/>
</dbReference>
<dbReference type="PANTHER" id="PTHR32089:SF112">
    <property type="entry name" value="LYSOZYME-LIKE PROTEIN-RELATED"/>
    <property type="match status" value="1"/>
</dbReference>
<dbReference type="GO" id="GO:0004888">
    <property type="term" value="F:transmembrane signaling receptor activity"/>
    <property type="evidence" value="ECO:0007669"/>
    <property type="project" value="InterPro"/>
</dbReference>
<name>A0A398CM64_9BACL</name>
<comment type="subcellular location">
    <subcellularLocation>
        <location evidence="1">Cell membrane</location>
    </subcellularLocation>
</comment>
<evidence type="ECO:0000256" key="6">
    <source>
        <dbReference type="PROSITE-ProRule" id="PRU00284"/>
    </source>
</evidence>
<proteinExistence type="inferred from homology"/>
<dbReference type="EMBL" id="QXJM01000042">
    <property type="protein sequence ID" value="RIE00957.1"/>
    <property type="molecule type" value="Genomic_DNA"/>
</dbReference>
<dbReference type="Gene3D" id="1.10.287.950">
    <property type="entry name" value="Methyl-accepting chemotaxis protein"/>
    <property type="match status" value="1"/>
</dbReference>
<dbReference type="GO" id="GO:0007165">
    <property type="term" value="P:signal transduction"/>
    <property type="evidence" value="ECO:0007669"/>
    <property type="project" value="UniProtKB-KW"/>
</dbReference>
<dbReference type="Pfam" id="PF00015">
    <property type="entry name" value="MCPsignal"/>
    <property type="match status" value="1"/>
</dbReference>
<organism evidence="9 10">
    <name type="scientific">Cohnella faecalis</name>
    <dbReference type="NCBI Taxonomy" id="2315694"/>
    <lineage>
        <taxon>Bacteria</taxon>
        <taxon>Bacillati</taxon>
        <taxon>Bacillota</taxon>
        <taxon>Bacilli</taxon>
        <taxon>Bacillales</taxon>
        <taxon>Paenibacillaceae</taxon>
        <taxon>Cohnella</taxon>
    </lineage>
</organism>
<dbReference type="GO" id="GO:0006935">
    <property type="term" value="P:chemotaxis"/>
    <property type="evidence" value="ECO:0007669"/>
    <property type="project" value="InterPro"/>
</dbReference>
<evidence type="ECO:0000256" key="2">
    <source>
        <dbReference type="ARBA" id="ARBA00022475"/>
    </source>
</evidence>
<evidence type="ECO:0000256" key="4">
    <source>
        <dbReference type="ARBA" id="ARBA00023224"/>
    </source>
</evidence>
<protein>
    <submittedName>
        <fullName evidence="9">Methyl-accepting chemotaxis protein</fullName>
    </submittedName>
</protein>
<dbReference type="GO" id="GO:0005886">
    <property type="term" value="C:plasma membrane"/>
    <property type="evidence" value="ECO:0007669"/>
    <property type="project" value="UniProtKB-SubCell"/>
</dbReference>
<sequence length="579" mass="62895">MNMRHLSVKAKLLLMLIVPLLLFATTSVYLLTLNSSNINHLSDTLFETGNRSSSLVLNADRDMYQALTSYMTAISESSDDKKRDAAVKDFQENVGQVNDRLQQAITIVHDQGLGDRAHPDSGKSLEQIATEVRKEFDAWAKLANSHLENMQNITPEGEDKFGASFNSARDNVNQFGEIIDSYSEDIIDEANADKKKTNLITYSSLIVEWIVLLTAGALLIRQISRTVHNVMNKTRRVSEGFLDVPQQTKYSNDELGRIQQSIDSMIGRMRELIGSIADNTRSVAAASDELHASANESSLAAGHVAENIQEVTSLVEAQSNITAEASKAMEEMAIGVQRIAESTGIISEHASDTNGQADYGNELLIKLRGQLDEMSRSIINMSRSVFVLNEKSERIGAITEKITGFANQTGILSLNASIEAARAGEHGRGFAVVAGEIRKLAASSLESANTINDLIADTRTEIGNASAYMKSTVSQAEKGTAFMEEVADGFQAIAASIKQVASQIHDTSAVTEQMSASSEEVSASMEQSTSSVREVASKAETVAAATEEQLALVENIAHSAEQLQEVVRNLNKAVHYFKL</sequence>
<comment type="similarity">
    <text evidence="5">Belongs to the methyl-accepting chemotaxis (MCP) protein family.</text>
</comment>
<reference evidence="9 10" key="1">
    <citation type="submission" date="2018-09" db="EMBL/GenBank/DDBJ databases">
        <title>Cohnella cavernae sp. nov., isolated from a karst cave.</title>
        <authorList>
            <person name="Zhu H."/>
        </authorList>
    </citation>
    <scope>NUCLEOTIDE SEQUENCE [LARGE SCALE GENOMIC DNA]</scope>
    <source>
        <strain evidence="9 10">K2E09-144</strain>
    </source>
</reference>
<accession>A0A398CM64</accession>
<keyword evidence="3" id="KW-0472">Membrane</keyword>
<dbReference type="PROSITE" id="PS50111">
    <property type="entry name" value="CHEMOTAXIS_TRANSDUC_2"/>
    <property type="match status" value="1"/>
</dbReference>
<dbReference type="InterPro" id="IPR004089">
    <property type="entry name" value="MCPsignal_dom"/>
</dbReference>
<evidence type="ECO:0000256" key="1">
    <source>
        <dbReference type="ARBA" id="ARBA00004236"/>
    </source>
</evidence>
<dbReference type="PANTHER" id="PTHR32089">
    <property type="entry name" value="METHYL-ACCEPTING CHEMOTAXIS PROTEIN MCPB"/>
    <property type="match status" value="1"/>
</dbReference>
<gene>
    <name evidence="9" type="ORF">D3H35_25695</name>
</gene>
<dbReference type="PRINTS" id="PR00260">
    <property type="entry name" value="CHEMTRNSDUCR"/>
</dbReference>
<keyword evidence="4 6" id="KW-0807">Transducer</keyword>
<feature type="domain" description="Methyl-accepting transducer" evidence="7">
    <location>
        <begin position="293"/>
        <end position="529"/>
    </location>
</feature>
<evidence type="ECO:0000259" key="8">
    <source>
        <dbReference type="PROSITE" id="PS50885"/>
    </source>
</evidence>